<evidence type="ECO:0000259" key="4">
    <source>
        <dbReference type="Pfam" id="PF00561"/>
    </source>
</evidence>
<dbReference type="OrthoDB" id="9785847at2"/>
<evidence type="ECO:0000313" key="6">
    <source>
        <dbReference type="Proteomes" id="UP000028058"/>
    </source>
</evidence>
<dbReference type="FunFam" id="3.40.50.1820:FF:000205">
    <property type="entry name" value="Non-haem bromoperoxidase BPO-A2"/>
    <property type="match status" value="1"/>
</dbReference>
<evidence type="ECO:0000256" key="2">
    <source>
        <dbReference type="ARBA" id="ARBA00023002"/>
    </source>
</evidence>
<dbReference type="RefSeq" id="WP_043466133.1">
    <property type="nucleotide sequence ID" value="NZ_CP134822.1"/>
</dbReference>
<dbReference type="PRINTS" id="PR00111">
    <property type="entry name" value="ABHYDROLASE"/>
</dbReference>
<keyword evidence="2" id="KW-0560">Oxidoreductase</keyword>
<sequence>MPPVTVGRENSTDIELHYEDHGDPAGQPVVLIHGYPLDGDSWEKQLPALLAAGYRVITYDRRGFGRSGRPTTGYDYDTFTADLHTLMTTLDLRNAVLVGFSMGSGEVGRYLATHGSERVTKAAFLACLEPYLLQTDDNPDGVDGQVFEEIAAAVSRDRYAYFTEFYQAFYNLDETLGSRISEEAVRASWNTAAGASPHASLACVATWTTDFRADVARIAELALPTLILHGTGDRILPVDSTARPLRKLLPHAEYVEIEGAPHGLLWTHAEEVTDALMNFLGN</sequence>
<dbReference type="EMBL" id="JNAD02000014">
    <property type="protein sequence ID" value="RKM92248.1"/>
    <property type="molecule type" value="Genomic_DNA"/>
</dbReference>
<reference evidence="5 6" key="1">
    <citation type="journal article" date="2014" name="Genome Announc.">
        <title>Draft Genome Sequence of Streptomyces fradiae ATCC 19609, a Strain Highly Sensitive to Antibiotics.</title>
        <authorList>
            <person name="Bekker O.B."/>
            <person name="Klimina K.M."/>
            <person name="Vatlin A.A."/>
            <person name="Zakharevich N.V."/>
            <person name="Kasianov A.S."/>
            <person name="Danilenko V.N."/>
        </authorList>
    </citation>
    <scope>NUCLEOTIDE SEQUENCE [LARGE SCALE GENOMIC DNA]</scope>
    <source>
        <strain evidence="5 6">ATCC 19609</strain>
    </source>
</reference>
<comment type="caution">
    <text evidence="5">The sequence shown here is derived from an EMBL/GenBank/DDBJ whole genome shotgun (WGS) entry which is preliminary data.</text>
</comment>
<comment type="similarity">
    <text evidence="3">Belongs to the AB hydrolase superfamily. Bacterial non-heme haloperoxidase / perhydrolase family.</text>
</comment>
<dbReference type="GO" id="GO:0016787">
    <property type="term" value="F:hydrolase activity"/>
    <property type="evidence" value="ECO:0007669"/>
    <property type="project" value="UniProtKB-KW"/>
</dbReference>
<keyword evidence="1" id="KW-0575">Peroxidase</keyword>
<dbReference type="Pfam" id="PF00561">
    <property type="entry name" value="Abhydrolase_1"/>
    <property type="match status" value="1"/>
</dbReference>
<gene>
    <name evidence="5" type="ORF">SFRA_025520</name>
</gene>
<dbReference type="PANTHER" id="PTHR43433:SF4">
    <property type="entry name" value="NON-HEME CHLOROPEROXIDASE-RELATED"/>
    <property type="match status" value="1"/>
</dbReference>
<evidence type="ECO:0000256" key="3">
    <source>
        <dbReference type="ARBA" id="ARBA00038128"/>
    </source>
</evidence>
<keyword evidence="6" id="KW-1185">Reference proteome</keyword>
<evidence type="ECO:0000313" key="5">
    <source>
        <dbReference type="EMBL" id="RKM92248.1"/>
    </source>
</evidence>
<feature type="domain" description="AB hydrolase-1" evidence="4">
    <location>
        <begin position="28"/>
        <end position="269"/>
    </location>
</feature>
<proteinExistence type="inferred from homology"/>
<dbReference type="Proteomes" id="UP000028058">
    <property type="component" value="Unassembled WGS sequence"/>
</dbReference>
<dbReference type="InterPro" id="IPR029058">
    <property type="entry name" value="AB_hydrolase_fold"/>
</dbReference>
<dbReference type="InterPro" id="IPR050471">
    <property type="entry name" value="AB_hydrolase"/>
</dbReference>
<protein>
    <submittedName>
        <fullName evidence="5">Alpha/beta hydrolase</fullName>
    </submittedName>
</protein>
<accession>A0A3R7IZ73</accession>
<dbReference type="PRINTS" id="PR00412">
    <property type="entry name" value="EPOXHYDRLASE"/>
</dbReference>
<dbReference type="Gene3D" id="3.40.50.1820">
    <property type="entry name" value="alpha/beta hydrolase"/>
    <property type="match status" value="1"/>
</dbReference>
<keyword evidence="5" id="KW-0378">Hydrolase</keyword>
<dbReference type="SUPFAM" id="SSF53474">
    <property type="entry name" value="alpha/beta-Hydrolases"/>
    <property type="match status" value="1"/>
</dbReference>
<dbReference type="AlphaFoldDB" id="A0A3R7IZ73"/>
<organism evidence="5 6">
    <name type="scientific">Streptomyces xinghaiensis</name>
    <dbReference type="NCBI Taxonomy" id="1038928"/>
    <lineage>
        <taxon>Bacteria</taxon>
        <taxon>Bacillati</taxon>
        <taxon>Actinomycetota</taxon>
        <taxon>Actinomycetes</taxon>
        <taxon>Kitasatosporales</taxon>
        <taxon>Streptomycetaceae</taxon>
        <taxon>Streptomyces</taxon>
    </lineage>
</organism>
<name>A0A3R7IZ73_9ACTN</name>
<dbReference type="PANTHER" id="PTHR43433">
    <property type="entry name" value="HYDROLASE, ALPHA/BETA FOLD FAMILY PROTEIN"/>
    <property type="match status" value="1"/>
</dbReference>
<dbReference type="GO" id="GO:0004601">
    <property type="term" value="F:peroxidase activity"/>
    <property type="evidence" value="ECO:0007669"/>
    <property type="project" value="UniProtKB-KW"/>
</dbReference>
<dbReference type="InterPro" id="IPR000639">
    <property type="entry name" value="Epox_hydrolase-like"/>
</dbReference>
<evidence type="ECO:0000256" key="1">
    <source>
        <dbReference type="ARBA" id="ARBA00022559"/>
    </source>
</evidence>
<dbReference type="InterPro" id="IPR000073">
    <property type="entry name" value="AB_hydrolase_1"/>
</dbReference>